<reference evidence="1" key="2">
    <citation type="journal article" date="2021" name="Genome Biol. Evol.">
        <title>Developing a high-quality reference genome for a parasitic bivalve with doubly uniparental inheritance (Bivalvia: Unionida).</title>
        <authorList>
            <person name="Smith C.H."/>
        </authorList>
    </citation>
    <scope>NUCLEOTIDE SEQUENCE</scope>
    <source>
        <strain evidence="1">CHS0354</strain>
        <tissue evidence="1">Mantle</tissue>
    </source>
</reference>
<reference evidence="1" key="3">
    <citation type="submission" date="2023-05" db="EMBL/GenBank/DDBJ databases">
        <authorList>
            <person name="Smith C.H."/>
        </authorList>
    </citation>
    <scope>NUCLEOTIDE SEQUENCE</scope>
    <source>
        <strain evidence="1">CHS0354</strain>
        <tissue evidence="1">Mantle</tissue>
    </source>
</reference>
<dbReference type="EMBL" id="JAEAOA010000675">
    <property type="protein sequence ID" value="KAK3606198.1"/>
    <property type="molecule type" value="Genomic_DNA"/>
</dbReference>
<sequence>MISHVYINAGVGFNRDSDAYGPQRKNTKMIIVRQAPGFEKFYQVPTPIFQLNQGKNSNGEN</sequence>
<dbReference type="AlphaFoldDB" id="A0AAE0TA31"/>
<evidence type="ECO:0000313" key="1">
    <source>
        <dbReference type="EMBL" id="KAK3606198.1"/>
    </source>
</evidence>
<evidence type="ECO:0000313" key="2">
    <source>
        <dbReference type="Proteomes" id="UP001195483"/>
    </source>
</evidence>
<organism evidence="1 2">
    <name type="scientific">Potamilus streckersoni</name>
    <dbReference type="NCBI Taxonomy" id="2493646"/>
    <lineage>
        <taxon>Eukaryota</taxon>
        <taxon>Metazoa</taxon>
        <taxon>Spiralia</taxon>
        <taxon>Lophotrochozoa</taxon>
        <taxon>Mollusca</taxon>
        <taxon>Bivalvia</taxon>
        <taxon>Autobranchia</taxon>
        <taxon>Heteroconchia</taxon>
        <taxon>Palaeoheterodonta</taxon>
        <taxon>Unionida</taxon>
        <taxon>Unionoidea</taxon>
        <taxon>Unionidae</taxon>
        <taxon>Ambleminae</taxon>
        <taxon>Lampsilini</taxon>
        <taxon>Potamilus</taxon>
    </lineage>
</organism>
<gene>
    <name evidence="1" type="ORF">CHS0354_010846</name>
</gene>
<dbReference type="Proteomes" id="UP001195483">
    <property type="component" value="Unassembled WGS sequence"/>
</dbReference>
<proteinExistence type="predicted"/>
<name>A0AAE0TA31_9BIVA</name>
<accession>A0AAE0TA31</accession>
<protein>
    <submittedName>
        <fullName evidence="1">Uncharacterized protein</fullName>
    </submittedName>
</protein>
<reference evidence="1" key="1">
    <citation type="journal article" date="2021" name="Genome Biol. Evol.">
        <title>A High-Quality Reference Genome for a Parasitic Bivalve with Doubly Uniparental Inheritance (Bivalvia: Unionida).</title>
        <authorList>
            <person name="Smith C.H."/>
        </authorList>
    </citation>
    <scope>NUCLEOTIDE SEQUENCE</scope>
    <source>
        <strain evidence="1">CHS0354</strain>
    </source>
</reference>
<comment type="caution">
    <text evidence="1">The sequence shown here is derived from an EMBL/GenBank/DDBJ whole genome shotgun (WGS) entry which is preliminary data.</text>
</comment>
<keyword evidence="2" id="KW-1185">Reference proteome</keyword>